<name>A0A6L5WF96_9BACT</name>
<sequence length="74" mass="8455">MTSVIFLMVIVSITLGCIALFALLWGIKTKQFEDYTKFLDGTKFDSEEALNDAYKMEQKKKNALKNKSGYRPPD</sequence>
<evidence type="ECO:0000313" key="2">
    <source>
        <dbReference type="EMBL" id="MSN95670.1"/>
    </source>
</evidence>
<protein>
    <submittedName>
        <fullName evidence="2">Cbb3-type cytochrome oxidase assembly protein CcoS</fullName>
    </submittedName>
</protein>
<dbReference type="RefSeq" id="WP_154569941.1">
    <property type="nucleotide sequence ID" value="NZ_VWSJ01000001.1"/>
</dbReference>
<dbReference type="AlphaFoldDB" id="A0A6L5WF96"/>
<dbReference type="NCBIfam" id="TIGR00847">
    <property type="entry name" value="ccoS"/>
    <property type="match status" value="1"/>
</dbReference>
<gene>
    <name evidence="2" type="primary">ccoS</name>
    <name evidence="2" type="ORF">F1B92_00390</name>
</gene>
<evidence type="ECO:0000313" key="3">
    <source>
        <dbReference type="Proteomes" id="UP000476338"/>
    </source>
</evidence>
<dbReference type="Pfam" id="PF03597">
    <property type="entry name" value="FixS"/>
    <property type="match status" value="1"/>
</dbReference>
<comment type="caution">
    <text evidence="2">The sequence shown here is derived from an EMBL/GenBank/DDBJ whole genome shotgun (WGS) entry which is preliminary data.</text>
</comment>
<reference evidence="2 3" key="2">
    <citation type="submission" date="2020-03" db="EMBL/GenBank/DDBJ databases">
        <title>Campylobacter portucalensis sp. nov., a new species of Campylobacter isolated from the reproductive tract of bulls.</title>
        <authorList>
            <person name="Silva M.F."/>
            <person name="Pereira G."/>
            <person name="Carneiro C."/>
            <person name="Hemphill A."/>
            <person name="Mateus L."/>
            <person name="Lopes-Da-Costa L."/>
            <person name="Silva E."/>
        </authorList>
    </citation>
    <scope>NUCLEOTIDE SEQUENCE [LARGE SCALE GENOMIC DNA]</scope>
    <source>
        <strain evidence="2 3">FMV-PI01</strain>
    </source>
</reference>
<dbReference type="EMBL" id="VWSJ01000001">
    <property type="protein sequence ID" value="MSN95670.1"/>
    <property type="molecule type" value="Genomic_DNA"/>
</dbReference>
<dbReference type="InterPro" id="IPR004714">
    <property type="entry name" value="Cyt_oxidase_maturation_cbb3"/>
</dbReference>
<keyword evidence="1" id="KW-0472">Membrane</keyword>
<accession>A0A6L5WF96</accession>
<keyword evidence="1" id="KW-1133">Transmembrane helix</keyword>
<proteinExistence type="predicted"/>
<feature type="transmembrane region" description="Helical" evidence="1">
    <location>
        <begin position="6"/>
        <end position="27"/>
    </location>
</feature>
<organism evidence="2 3">
    <name type="scientific">Campylobacter portucalensis</name>
    <dbReference type="NCBI Taxonomy" id="2608384"/>
    <lineage>
        <taxon>Bacteria</taxon>
        <taxon>Pseudomonadati</taxon>
        <taxon>Campylobacterota</taxon>
        <taxon>Epsilonproteobacteria</taxon>
        <taxon>Campylobacterales</taxon>
        <taxon>Campylobacteraceae</taxon>
        <taxon>Campylobacter</taxon>
    </lineage>
</organism>
<keyword evidence="3" id="KW-1185">Reference proteome</keyword>
<keyword evidence="1" id="KW-0812">Transmembrane</keyword>
<reference evidence="2 3" key="1">
    <citation type="submission" date="2019-09" db="EMBL/GenBank/DDBJ databases">
        <authorList>
            <person name="Silva M."/>
            <person name="Pereira G."/>
            <person name="Lopes-Da-Costa L."/>
            <person name="Silva E."/>
        </authorList>
    </citation>
    <scope>NUCLEOTIDE SEQUENCE [LARGE SCALE GENOMIC DNA]</scope>
    <source>
        <strain evidence="2 3">FMV-PI01</strain>
    </source>
</reference>
<evidence type="ECO:0000256" key="1">
    <source>
        <dbReference type="SAM" id="Phobius"/>
    </source>
</evidence>
<dbReference type="Proteomes" id="UP000476338">
    <property type="component" value="Unassembled WGS sequence"/>
</dbReference>